<sequence length="179" mass="19227">SVHLSSLYLVKMAALAMNPLNQSMGALGGGGGGGQFSPLTLFECTITNATMLVDTMPVRDLLAAFRIVSQLGAHVAEVLEPQVGRLADSADDGHQGQPAGAASSSASLQQRPQPPQQPQQPPPPQPPPQSRPMKREFFVVFLRRGKRVQRRRRGCAERQDDPAWVRGRSASVRVWGAVG</sequence>
<organism evidence="3 4">
    <name type="scientific">Macrostomum lignano</name>
    <dbReference type="NCBI Taxonomy" id="282301"/>
    <lineage>
        <taxon>Eukaryota</taxon>
        <taxon>Metazoa</taxon>
        <taxon>Spiralia</taxon>
        <taxon>Lophotrochozoa</taxon>
        <taxon>Platyhelminthes</taxon>
        <taxon>Rhabditophora</taxon>
        <taxon>Macrostomorpha</taxon>
        <taxon>Macrostomida</taxon>
        <taxon>Macrostomidae</taxon>
        <taxon>Macrostomum</taxon>
    </lineage>
</organism>
<comment type="caution">
    <text evidence="3">The sequence shown here is derived from an EMBL/GenBank/DDBJ whole genome shotgun (WGS) entry which is preliminary data.</text>
</comment>
<feature type="compositionally biased region" description="Pro residues" evidence="1">
    <location>
        <begin position="112"/>
        <end position="130"/>
    </location>
</feature>
<dbReference type="EMBL" id="NIVC01003880">
    <property type="protein sequence ID" value="PAA49438.1"/>
    <property type="molecule type" value="Genomic_DNA"/>
</dbReference>
<accession>A0A267FXZ6</accession>
<dbReference type="AlphaFoldDB" id="A0A267FXZ6"/>
<evidence type="ECO:0000313" key="4">
    <source>
        <dbReference type="Proteomes" id="UP000215902"/>
    </source>
</evidence>
<gene>
    <name evidence="2" type="ORF">BOX15_Mlig006282g2</name>
    <name evidence="3" type="ORF">BOX15_Mlig027664g2</name>
</gene>
<evidence type="ECO:0000256" key="1">
    <source>
        <dbReference type="SAM" id="MobiDB-lite"/>
    </source>
</evidence>
<evidence type="ECO:0000313" key="2">
    <source>
        <dbReference type="EMBL" id="PAA49438.1"/>
    </source>
</evidence>
<proteinExistence type="predicted"/>
<name>A0A267FXZ6_9PLAT</name>
<keyword evidence="4" id="KW-1185">Reference proteome</keyword>
<feature type="non-terminal residue" evidence="3">
    <location>
        <position position="1"/>
    </location>
</feature>
<protein>
    <submittedName>
        <fullName evidence="3">Uncharacterized protein</fullName>
    </submittedName>
</protein>
<feature type="compositionally biased region" description="Low complexity" evidence="1">
    <location>
        <begin position="95"/>
        <end position="111"/>
    </location>
</feature>
<dbReference type="Proteomes" id="UP000215902">
    <property type="component" value="Unassembled WGS sequence"/>
</dbReference>
<feature type="region of interest" description="Disordered" evidence="1">
    <location>
        <begin position="87"/>
        <end position="136"/>
    </location>
</feature>
<evidence type="ECO:0000313" key="3">
    <source>
        <dbReference type="EMBL" id="PAA78084.1"/>
    </source>
</evidence>
<dbReference type="EMBL" id="NIVC01000708">
    <property type="protein sequence ID" value="PAA78084.1"/>
    <property type="molecule type" value="Genomic_DNA"/>
</dbReference>
<reference evidence="3 4" key="1">
    <citation type="submission" date="2017-06" db="EMBL/GenBank/DDBJ databases">
        <title>A platform for efficient transgenesis in Macrostomum lignano, a flatworm model organism for stem cell research.</title>
        <authorList>
            <person name="Berezikov E."/>
        </authorList>
    </citation>
    <scope>NUCLEOTIDE SEQUENCE [LARGE SCALE GENOMIC DNA]</scope>
    <source>
        <strain evidence="3">DV1</strain>
        <tissue evidence="3">Whole organism</tissue>
    </source>
</reference>